<dbReference type="GO" id="GO:0004180">
    <property type="term" value="F:carboxypeptidase activity"/>
    <property type="evidence" value="ECO:0007669"/>
    <property type="project" value="UniProtKB-KW"/>
</dbReference>
<keyword evidence="1" id="KW-0732">Signal</keyword>
<proteinExistence type="predicted"/>
<reference evidence="2 3" key="1">
    <citation type="submission" date="2019-03" db="EMBL/GenBank/DDBJ databases">
        <title>Genomic Encyclopedia of Archaeal and Bacterial Type Strains, Phase II (KMG-II): from individual species to whole genera.</title>
        <authorList>
            <person name="Goeker M."/>
        </authorList>
    </citation>
    <scope>NUCLEOTIDE SEQUENCE [LARGE SCALE GENOMIC DNA]</scope>
    <source>
        <strain evidence="2 3">DSM 28135</strain>
    </source>
</reference>
<evidence type="ECO:0000256" key="1">
    <source>
        <dbReference type="SAM" id="SignalP"/>
    </source>
</evidence>
<feature type="signal peptide" evidence="1">
    <location>
        <begin position="1"/>
        <end position="23"/>
    </location>
</feature>
<keyword evidence="2" id="KW-0378">Hydrolase</keyword>
<dbReference type="InterPro" id="IPR008969">
    <property type="entry name" value="CarboxyPept-like_regulatory"/>
</dbReference>
<protein>
    <submittedName>
        <fullName evidence="2">Carboxypeptidase-like protein</fullName>
    </submittedName>
</protein>
<gene>
    <name evidence="2" type="ORF">BXY82_0154</name>
</gene>
<comment type="caution">
    <text evidence="2">The sequence shown here is derived from an EMBL/GenBank/DDBJ whole genome shotgun (WGS) entry which is preliminary data.</text>
</comment>
<name>A0A4R7Q5D9_9FLAO</name>
<dbReference type="SUPFAM" id="SSF49464">
    <property type="entry name" value="Carboxypeptidase regulatory domain-like"/>
    <property type="match status" value="1"/>
</dbReference>
<sequence>MRVNYFKHLLTLSICFFWFSAVAQKELKNKISDFGTLMPIESASIYVQNTTIGTVSNADGKFVLQVPNQFLNDTLVISSIGFKSYKTLVNEFDNTQEIYLEEDIASLDEIVLVAETRPKTGNDIVLKALERLAVNMPEQPYLQKGFLRHKERNRREFKWLIESAITVYDSSYTSPAVSNLKINVDQVRKSYDLRDVDSLLTYTAYLKEKTNRGNLQARNLRRDTIKTSTLVKAIKWNDTRINGLQNLFESKLNVFRNANSKRALFGEDVLDTHQFRLDTILVDNDRKLYKIEIAESHQFINLETKGVFNDGYQAKGWLYVYYDTYAIKKLEYELIAASKAQKSRSKTLFDTQINHKLIMTFREYQEKMYLNYIYYETPKLVNVGYKPTKPGEIIEGQPNTDERFYYTVQELLFTEIIVDPEKVDGALQQSWDPDIFAVKPYNKEFWRNYNTLLESEEDEKLIQDLTKRSSLFKD</sequence>
<dbReference type="Pfam" id="PF13715">
    <property type="entry name" value="CarbopepD_reg_2"/>
    <property type="match status" value="1"/>
</dbReference>
<dbReference type="AlphaFoldDB" id="A0A4R7Q5D9"/>
<organism evidence="2 3">
    <name type="scientific">Gelidibacter sediminis</name>
    <dbReference type="NCBI Taxonomy" id="1608710"/>
    <lineage>
        <taxon>Bacteria</taxon>
        <taxon>Pseudomonadati</taxon>
        <taxon>Bacteroidota</taxon>
        <taxon>Flavobacteriia</taxon>
        <taxon>Flavobacteriales</taxon>
        <taxon>Flavobacteriaceae</taxon>
        <taxon>Gelidibacter</taxon>
    </lineage>
</organism>
<evidence type="ECO:0000313" key="3">
    <source>
        <dbReference type="Proteomes" id="UP000294689"/>
    </source>
</evidence>
<feature type="chain" id="PRO_5020351360" evidence="1">
    <location>
        <begin position="24"/>
        <end position="474"/>
    </location>
</feature>
<dbReference type="RefSeq" id="WP_133756269.1">
    <property type="nucleotide sequence ID" value="NZ_SOBW01000007.1"/>
</dbReference>
<accession>A0A4R7Q5D9</accession>
<dbReference type="EMBL" id="SOBW01000007">
    <property type="protein sequence ID" value="TDU42755.1"/>
    <property type="molecule type" value="Genomic_DNA"/>
</dbReference>
<keyword evidence="3" id="KW-1185">Reference proteome</keyword>
<keyword evidence="2" id="KW-0645">Protease</keyword>
<dbReference type="Proteomes" id="UP000294689">
    <property type="component" value="Unassembled WGS sequence"/>
</dbReference>
<evidence type="ECO:0000313" key="2">
    <source>
        <dbReference type="EMBL" id="TDU42755.1"/>
    </source>
</evidence>
<dbReference type="OrthoDB" id="1164701at2"/>
<keyword evidence="2" id="KW-0121">Carboxypeptidase</keyword>